<name>A0A0F9LPH9_9ZZZZ</name>
<proteinExistence type="predicted"/>
<accession>A0A0F9LPH9</accession>
<protein>
    <submittedName>
        <fullName evidence="1">Uncharacterized protein</fullName>
    </submittedName>
</protein>
<reference evidence="1" key="1">
    <citation type="journal article" date="2015" name="Nature">
        <title>Complex archaea that bridge the gap between prokaryotes and eukaryotes.</title>
        <authorList>
            <person name="Spang A."/>
            <person name="Saw J.H."/>
            <person name="Jorgensen S.L."/>
            <person name="Zaremba-Niedzwiedzka K."/>
            <person name="Martijn J."/>
            <person name="Lind A.E."/>
            <person name="van Eijk R."/>
            <person name="Schleper C."/>
            <person name="Guy L."/>
            <person name="Ettema T.J."/>
        </authorList>
    </citation>
    <scope>NUCLEOTIDE SEQUENCE</scope>
</reference>
<evidence type="ECO:0000313" key="1">
    <source>
        <dbReference type="EMBL" id="KKM96994.1"/>
    </source>
</evidence>
<sequence length="25" mass="2992">MGEEKQLTYSDKPWLKSYFVGPFKL</sequence>
<dbReference type="EMBL" id="LAZR01005805">
    <property type="protein sequence ID" value="KKM96994.1"/>
    <property type="molecule type" value="Genomic_DNA"/>
</dbReference>
<organism evidence="1">
    <name type="scientific">marine sediment metagenome</name>
    <dbReference type="NCBI Taxonomy" id="412755"/>
    <lineage>
        <taxon>unclassified sequences</taxon>
        <taxon>metagenomes</taxon>
        <taxon>ecological metagenomes</taxon>
    </lineage>
</organism>
<comment type="caution">
    <text evidence="1">The sequence shown here is derived from an EMBL/GenBank/DDBJ whole genome shotgun (WGS) entry which is preliminary data.</text>
</comment>
<feature type="non-terminal residue" evidence="1">
    <location>
        <position position="25"/>
    </location>
</feature>
<gene>
    <name evidence="1" type="ORF">LCGC14_1172480</name>
</gene>
<dbReference type="AlphaFoldDB" id="A0A0F9LPH9"/>